<reference evidence="2 3" key="1">
    <citation type="submission" date="2021-01" db="EMBL/GenBank/DDBJ databases">
        <title>Whole genome shotgun sequence of Catellatospora coxensis NBRC 107359.</title>
        <authorList>
            <person name="Komaki H."/>
            <person name="Tamura T."/>
        </authorList>
    </citation>
    <scope>NUCLEOTIDE SEQUENCE [LARGE SCALE GENOMIC DNA]</scope>
    <source>
        <strain evidence="2 3">NBRC 107359</strain>
    </source>
</reference>
<dbReference type="SUPFAM" id="SSF55729">
    <property type="entry name" value="Acyl-CoA N-acyltransferases (Nat)"/>
    <property type="match status" value="1"/>
</dbReference>
<sequence>MYSVRQASAADLAGVRAVANRFGNLSGWPQRPDYLDREMANGRLHAGFAGDAVAGFGATFARGGLLHLADLFVLPEHQSSGLGRSLLESLLPRDAPRVTFASSDPRALALYVRQGMRPVSPLLYLRGPLDALPGHGSRPAAVTPTEIAGLDADVSGGRRAADLAWYAGLPGVSAYRLGDGYAMARESGGVLLVGPAGGRTTQACADAVLAVLARHRAAGAARLCVFGPNPLLPLLLAARFTIADLDQFLSGDGDPVALDRYLPHPDLG</sequence>
<feature type="domain" description="N-acetyltransferase" evidence="1">
    <location>
        <begin position="2"/>
        <end position="139"/>
    </location>
</feature>
<proteinExistence type="predicted"/>
<dbReference type="GO" id="GO:0016747">
    <property type="term" value="F:acyltransferase activity, transferring groups other than amino-acyl groups"/>
    <property type="evidence" value="ECO:0007669"/>
    <property type="project" value="InterPro"/>
</dbReference>
<organism evidence="2 3">
    <name type="scientific">Catellatospora coxensis</name>
    <dbReference type="NCBI Taxonomy" id="310354"/>
    <lineage>
        <taxon>Bacteria</taxon>
        <taxon>Bacillati</taxon>
        <taxon>Actinomycetota</taxon>
        <taxon>Actinomycetes</taxon>
        <taxon>Micromonosporales</taxon>
        <taxon>Micromonosporaceae</taxon>
        <taxon>Catellatospora</taxon>
    </lineage>
</organism>
<evidence type="ECO:0000259" key="1">
    <source>
        <dbReference type="PROSITE" id="PS51186"/>
    </source>
</evidence>
<dbReference type="InterPro" id="IPR000182">
    <property type="entry name" value="GNAT_dom"/>
</dbReference>
<keyword evidence="3" id="KW-1185">Reference proteome</keyword>
<dbReference type="Proteomes" id="UP000630887">
    <property type="component" value="Unassembled WGS sequence"/>
</dbReference>
<dbReference type="Gene3D" id="3.40.630.30">
    <property type="match status" value="1"/>
</dbReference>
<dbReference type="Pfam" id="PF13673">
    <property type="entry name" value="Acetyltransf_10"/>
    <property type="match status" value="1"/>
</dbReference>
<evidence type="ECO:0000313" key="2">
    <source>
        <dbReference type="EMBL" id="GIG07749.1"/>
    </source>
</evidence>
<name>A0A8J3L2C5_9ACTN</name>
<protein>
    <recommendedName>
        <fullName evidence="1">N-acetyltransferase domain-containing protein</fullName>
    </recommendedName>
</protein>
<dbReference type="AlphaFoldDB" id="A0A8J3L2C5"/>
<comment type="caution">
    <text evidence="2">The sequence shown here is derived from an EMBL/GenBank/DDBJ whole genome shotgun (WGS) entry which is preliminary data.</text>
</comment>
<dbReference type="CDD" id="cd04301">
    <property type="entry name" value="NAT_SF"/>
    <property type="match status" value="1"/>
</dbReference>
<dbReference type="PROSITE" id="PS51186">
    <property type="entry name" value="GNAT"/>
    <property type="match status" value="1"/>
</dbReference>
<dbReference type="InterPro" id="IPR016181">
    <property type="entry name" value="Acyl_CoA_acyltransferase"/>
</dbReference>
<dbReference type="RefSeq" id="WP_203694090.1">
    <property type="nucleotide sequence ID" value="NZ_BAAALC010000029.1"/>
</dbReference>
<evidence type="ECO:0000313" key="3">
    <source>
        <dbReference type="Proteomes" id="UP000630887"/>
    </source>
</evidence>
<gene>
    <name evidence="2" type="ORF">Cco03nite_44490</name>
</gene>
<accession>A0A8J3L2C5</accession>
<dbReference type="EMBL" id="BONI01000038">
    <property type="protein sequence ID" value="GIG07749.1"/>
    <property type="molecule type" value="Genomic_DNA"/>
</dbReference>